<dbReference type="AlphaFoldDB" id="A0A7S4G6E0"/>
<proteinExistence type="predicted"/>
<evidence type="ECO:0000256" key="1">
    <source>
        <dbReference type="SAM" id="MobiDB-lite"/>
    </source>
</evidence>
<organism evidence="2">
    <name type="scientific">Eutreptiella gymnastica</name>
    <dbReference type="NCBI Taxonomy" id="73025"/>
    <lineage>
        <taxon>Eukaryota</taxon>
        <taxon>Discoba</taxon>
        <taxon>Euglenozoa</taxon>
        <taxon>Euglenida</taxon>
        <taxon>Spirocuta</taxon>
        <taxon>Euglenophyceae</taxon>
        <taxon>Eutreptiales</taxon>
        <taxon>Eutreptiaceae</taxon>
        <taxon>Eutreptiella</taxon>
    </lineage>
</organism>
<name>A0A7S4G6E0_9EUGL</name>
<feature type="region of interest" description="Disordered" evidence="1">
    <location>
        <begin position="370"/>
        <end position="472"/>
    </location>
</feature>
<feature type="compositionally biased region" description="Basic and acidic residues" evidence="1">
    <location>
        <begin position="77"/>
        <end position="94"/>
    </location>
</feature>
<feature type="compositionally biased region" description="Basic and acidic residues" evidence="1">
    <location>
        <begin position="35"/>
        <end position="50"/>
    </location>
</feature>
<accession>A0A7S4G6E0</accession>
<sequence length="472" mass="55279">MGVAVEELQPHSRPDQSAPLDAQLKWLASDRRRKSAVEQAKDAYRQHHVTETSPTENAHRQDDSERRHNEWSTVAQARDEKNRQLMQRKSESTAKRLIYRLQSEKWLEESERKRKERVEQLELRRQQQLEERQQRTEEKQEEARRRIEQVLATEKRIMDDKVNRYNAKKAAQQEAQRRQQQQRELEATERHQMNLYKEQMREAKKQKAKEDLEAQREMFLQRLESGEQTLKRVLNERDQVHREKQRALQQRNEAVAKAVERQKDAEEVRKQLLLEKTMRRDEKTAEMQRHKEEYMRKSRQITIGDAQMRKFLAQWMDRIQATGRYDIPKSTLATLVDLDLAPLISVLEEQKQHFPDLNFDGMIQMAKKAANYTATKQRKGRSMSSSSHGVSSAGPSSVGPSSTMSGRTTPTEPQRVAASLAYTHPKPVRIRSAHTKSERTGPSPPKRSDASPYMQAPLFGTLSDKPLKVKHR</sequence>
<feature type="region of interest" description="Disordered" evidence="1">
    <location>
        <begin position="125"/>
        <end position="144"/>
    </location>
</feature>
<protein>
    <submittedName>
        <fullName evidence="2">Uncharacterized protein</fullName>
    </submittedName>
</protein>
<dbReference type="EMBL" id="HBJA01109573">
    <property type="protein sequence ID" value="CAE0826546.1"/>
    <property type="molecule type" value="Transcribed_RNA"/>
</dbReference>
<feature type="compositionally biased region" description="Low complexity" evidence="1">
    <location>
        <begin position="382"/>
        <end position="402"/>
    </location>
</feature>
<feature type="region of interest" description="Disordered" evidence="1">
    <location>
        <begin position="1"/>
        <end position="94"/>
    </location>
</feature>
<reference evidence="2" key="1">
    <citation type="submission" date="2021-01" db="EMBL/GenBank/DDBJ databases">
        <authorList>
            <person name="Corre E."/>
            <person name="Pelletier E."/>
            <person name="Niang G."/>
            <person name="Scheremetjew M."/>
            <person name="Finn R."/>
            <person name="Kale V."/>
            <person name="Holt S."/>
            <person name="Cochrane G."/>
            <person name="Meng A."/>
            <person name="Brown T."/>
            <person name="Cohen L."/>
        </authorList>
    </citation>
    <scope>NUCLEOTIDE SEQUENCE</scope>
    <source>
        <strain evidence="2">CCMP1594</strain>
    </source>
</reference>
<feature type="compositionally biased region" description="Polar residues" evidence="1">
    <location>
        <begin position="403"/>
        <end position="412"/>
    </location>
</feature>
<evidence type="ECO:0000313" key="2">
    <source>
        <dbReference type="EMBL" id="CAE0826546.1"/>
    </source>
</evidence>
<gene>
    <name evidence="2" type="ORF">EGYM00163_LOCUS37803</name>
</gene>
<feature type="compositionally biased region" description="Basic and acidic residues" evidence="1">
    <location>
        <begin position="57"/>
        <end position="70"/>
    </location>
</feature>